<organism evidence="4 5">
    <name type="scientific">Defluviitoga tunisiensis</name>
    <dbReference type="NCBI Taxonomy" id="1006576"/>
    <lineage>
        <taxon>Bacteria</taxon>
        <taxon>Thermotogati</taxon>
        <taxon>Thermotogota</taxon>
        <taxon>Thermotogae</taxon>
        <taxon>Petrotogales</taxon>
        <taxon>Petrotogaceae</taxon>
        <taxon>Defluviitoga</taxon>
    </lineage>
</organism>
<evidence type="ECO:0000256" key="3">
    <source>
        <dbReference type="PIRNR" id="PIRNR002070"/>
    </source>
</evidence>
<dbReference type="SUPFAM" id="SSF50249">
    <property type="entry name" value="Nucleic acid-binding proteins"/>
    <property type="match status" value="1"/>
</dbReference>
<keyword evidence="5" id="KW-1185">Reference proteome</keyword>
<evidence type="ECO:0000256" key="1">
    <source>
        <dbReference type="ARBA" id="ARBA00023125"/>
    </source>
</evidence>
<dbReference type="RefSeq" id="WP_052670309.1">
    <property type="nucleotide sequence ID" value="NZ_LN824141.1"/>
</dbReference>
<dbReference type="HAMAP" id="MF_00984">
    <property type="entry name" value="SSB"/>
    <property type="match status" value="1"/>
</dbReference>
<proteinExistence type="inferred from homology"/>
<evidence type="ECO:0000313" key="5">
    <source>
        <dbReference type="Proteomes" id="UP000032809"/>
    </source>
</evidence>
<dbReference type="NCBIfam" id="TIGR00621">
    <property type="entry name" value="ssb"/>
    <property type="match status" value="1"/>
</dbReference>
<dbReference type="PANTHER" id="PTHR10302">
    <property type="entry name" value="SINGLE-STRANDED DNA-BINDING PROTEIN"/>
    <property type="match status" value="1"/>
</dbReference>
<dbReference type="InterPro" id="IPR012340">
    <property type="entry name" value="NA-bd_OB-fold"/>
</dbReference>
<sequence length="174" mass="20160">MSISYNKVILVGRLTKDPEVRSTVKGDPVATFRLAVDRQFSSDPNATDFINIVAFGKQAEFASNYLKKGKLILVEGSLRINQWTDRDNVRREKAEIWANRMNFMETKKDEEERIYSNTDIIVEESVHNNNDNNNFIESIDDETDASDYELPEFETDELFGLNFEDLDKDLFSEE</sequence>
<dbReference type="HOGENOM" id="CLU_078758_6_2_0"/>
<dbReference type="PROSITE" id="PS50935">
    <property type="entry name" value="SSB"/>
    <property type="match status" value="1"/>
</dbReference>
<dbReference type="EMBL" id="LN824141">
    <property type="protein sequence ID" value="CEP77922.1"/>
    <property type="molecule type" value="Genomic_DNA"/>
</dbReference>
<comment type="caution">
    <text evidence="2">Lacks conserved residue(s) required for the propagation of feature annotation.</text>
</comment>
<protein>
    <recommendedName>
        <fullName evidence="2 3">Single-stranded DNA-binding protein</fullName>
        <shortName evidence="2">SSB</shortName>
    </recommendedName>
</protein>
<name>A0A0C7NPU9_DEFTU</name>
<gene>
    <name evidence="4" type="primary">ssb</name>
    <name evidence="4" type="ORF">DTL3_0605</name>
</gene>
<dbReference type="KEGG" id="dtn:DTL3_0605"/>
<dbReference type="CDD" id="cd04496">
    <property type="entry name" value="SSB_OBF"/>
    <property type="match status" value="1"/>
</dbReference>
<dbReference type="GO" id="GO:0003697">
    <property type="term" value="F:single-stranded DNA binding"/>
    <property type="evidence" value="ECO:0007669"/>
    <property type="project" value="UniProtKB-UniRule"/>
</dbReference>
<dbReference type="GO" id="GO:0006260">
    <property type="term" value="P:DNA replication"/>
    <property type="evidence" value="ECO:0007669"/>
    <property type="project" value="InterPro"/>
</dbReference>
<dbReference type="AlphaFoldDB" id="A0A0C7NPU9"/>
<evidence type="ECO:0000313" key="4">
    <source>
        <dbReference type="EMBL" id="CEP77922.1"/>
    </source>
</evidence>
<dbReference type="PATRIC" id="fig|1006576.9.peg.591"/>
<dbReference type="STRING" id="1006576.DTL3_0605"/>
<keyword evidence="1 2" id="KW-0238">DNA-binding</keyword>
<dbReference type="PIRSF" id="PIRSF002070">
    <property type="entry name" value="SSB"/>
    <property type="match status" value="1"/>
</dbReference>
<dbReference type="InterPro" id="IPR000424">
    <property type="entry name" value="Primosome_PriB/ssb"/>
</dbReference>
<reference evidence="5" key="1">
    <citation type="submission" date="2014-11" db="EMBL/GenBank/DDBJ databases">
        <authorList>
            <person name="Wibberg D."/>
        </authorList>
    </citation>
    <scope>NUCLEOTIDE SEQUENCE [LARGE SCALE GENOMIC DNA]</scope>
    <source>
        <strain evidence="5">L3</strain>
    </source>
</reference>
<comment type="subunit">
    <text evidence="2">Homotetramer.</text>
</comment>
<dbReference type="Gene3D" id="2.40.50.140">
    <property type="entry name" value="Nucleic acid-binding proteins"/>
    <property type="match status" value="1"/>
</dbReference>
<accession>A0A0C7NPU9</accession>
<dbReference type="InterPro" id="IPR011344">
    <property type="entry name" value="ssDNA-bd"/>
</dbReference>
<evidence type="ECO:0000256" key="2">
    <source>
        <dbReference type="HAMAP-Rule" id="MF_00984"/>
    </source>
</evidence>
<dbReference type="OrthoDB" id="9809878at2"/>
<dbReference type="PANTHER" id="PTHR10302:SF27">
    <property type="entry name" value="SINGLE-STRANDED DNA-BINDING PROTEIN"/>
    <property type="match status" value="1"/>
</dbReference>
<dbReference type="GO" id="GO:0009295">
    <property type="term" value="C:nucleoid"/>
    <property type="evidence" value="ECO:0007669"/>
    <property type="project" value="TreeGrafter"/>
</dbReference>
<dbReference type="Pfam" id="PF00436">
    <property type="entry name" value="SSB"/>
    <property type="match status" value="1"/>
</dbReference>
<dbReference type="Proteomes" id="UP000032809">
    <property type="component" value="Chromosome I"/>
</dbReference>